<dbReference type="OrthoDB" id="9776455at2"/>
<dbReference type="InterPro" id="IPR032466">
    <property type="entry name" value="Metal_Hydrolase"/>
</dbReference>
<dbReference type="HAMAP" id="MF_00372">
    <property type="entry name" value="HutI"/>
    <property type="match status" value="1"/>
</dbReference>
<dbReference type="NCBIfam" id="TIGR01224">
    <property type="entry name" value="hutI"/>
    <property type="match status" value="1"/>
</dbReference>
<comment type="pathway">
    <text evidence="7">Amino-acid degradation; L-histidine degradation into L-glutamate; N-formimidoyl-L-glutamate from L-histidine: step 3/3.</text>
</comment>
<feature type="binding site" evidence="7">
    <location>
        <position position="67"/>
    </location>
    <ligand>
        <name>Zn(2+)</name>
        <dbReference type="ChEBI" id="CHEBI:29105"/>
    </ligand>
</feature>
<evidence type="ECO:0000256" key="5">
    <source>
        <dbReference type="ARBA" id="ARBA00022833"/>
    </source>
</evidence>
<feature type="binding site" evidence="7">
    <location>
        <position position="223"/>
    </location>
    <ligand>
        <name>4-imidazolone-5-propanoate</name>
        <dbReference type="ChEBI" id="CHEBI:77893"/>
    </ligand>
</feature>
<feature type="binding site" evidence="7">
    <location>
        <position position="294"/>
    </location>
    <ligand>
        <name>Zn(2+)</name>
        <dbReference type="ChEBI" id="CHEBI:29105"/>
    </ligand>
</feature>
<evidence type="ECO:0000256" key="2">
    <source>
        <dbReference type="ARBA" id="ARBA00022723"/>
    </source>
</evidence>
<organism evidence="9 10">
    <name type="scientific">Mumia zhuanghuii</name>
    <dbReference type="NCBI Taxonomy" id="2585211"/>
    <lineage>
        <taxon>Bacteria</taxon>
        <taxon>Bacillati</taxon>
        <taxon>Actinomycetota</taxon>
        <taxon>Actinomycetes</taxon>
        <taxon>Propionibacteriales</taxon>
        <taxon>Nocardioidaceae</taxon>
        <taxon>Mumia</taxon>
    </lineage>
</organism>
<feature type="domain" description="Amidohydrolase-related" evidence="8">
    <location>
        <begin position="56"/>
        <end position="356"/>
    </location>
</feature>
<gene>
    <name evidence="7" type="primary">hutI</name>
    <name evidence="9" type="ORF">FE697_009935</name>
</gene>
<dbReference type="UniPathway" id="UPA00379">
    <property type="reaction ID" value="UER00551"/>
</dbReference>
<reference evidence="9 10" key="1">
    <citation type="submission" date="2019-09" db="EMBL/GenBank/DDBJ databases">
        <title>Mumia zhuanghuii sp. nov. isolated from the intestinal contents of plateau pika (Ochotona curzoniae) in the Qinghai-Tibet plateau of China.</title>
        <authorList>
            <person name="Tian Z."/>
        </authorList>
    </citation>
    <scope>NUCLEOTIDE SEQUENCE [LARGE SCALE GENOMIC DNA]</scope>
    <source>
        <strain evidence="10">350</strain>
    </source>
</reference>
<feature type="binding site" evidence="7">
    <location>
        <position position="65"/>
    </location>
    <ligand>
        <name>Zn(2+)</name>
        <dbReference type="ChEBI" id="CHEBI:29105"/>
    </ligand>
</feature>
<dbReference type="EMBL" id="VDFQ02000002">
    <property type="protein sequence ID" value="KAA1423867.1"/>
    <property type="molecule type" value="Genomic_DNA"/>
</dbReference>
<dbReference type="InterPro" id="IPR006680">
    <property type="entry name" value="Amidohydro-rel"/>
</dbReference>
<evidence type="ECO:0000256" key="6">
    <source>
        <dbReference type="ARBA" id="ARBA00023004"/>
    </source>
</evidence>
<feature type="binding site" evidence="7">
    <location>
        <position position="159"/>
    </location>
    <ligand>
        <name>4-imidazolone-5-propanoate</name>
        <dbReference type="ChEBI" id="CHEBI:77893"/>
    </ligand>
</feature>
<comment type="cofactor">
    <cofactor evidence="7">
        <name>Zn(2+)</name>
        <dbReference type="ChEBI" id="CHEBI:29105"/>
    </cofactor>
    <cofactor evidence="7">
        <name>Fe(3+)</name>
        <dbReference type="ChEBI" id="CHEBI:29034"/>
    </cofactor>
    <text evidence="7">Binds 1 zinc or iron ion per subunit.</text>
</comment>
<feature type="binding site" evidence="7">
    <location>
        <position position="294"/>
    </location>
    <ligand>
        <name>Fe(3+)</name>
        <dbReference type="ChEBI" id="CHEBI:29034"/>
    </ligand>
</feature>
<evidence type="ECO:0000256" key="3">
    <source>
        <dbReference type="ARBA" id="ARBA00022801"/>
    </source>
</evidence>
<dbReference type="GO" id="GO:0005506">
    <property type="term" value="F:iron ion binding"/>
    <property type="evidence" value="ECO:0007669"/>
    <property type="project" value="UniProtKB-UniRule"/>
</dbReference>
<feature type="binding site" evidence="7">
    <location>
        <position position="220"/>
    </location>
    <ligand>
        <name>Zn(2+)</name>
        <dbReference type="ChEBI" id="CHEBI:29105"/>
    </ligand>
</feature>
<comment type="caution">
    <text evidence="9">The sequence shown here is derived from an EMBL/GenBank/DDBJ whole genome shotgun (WGS) entry which is preliminary data.</text>
</comment>
<dbReference type="GO" id="GO:0008270">
    <property type="term" value="F:zinc ion binding"/>
    <property type="evidence" value="ECO:0007669"/>
    <property type="project" value="UniProtKB-UniRule"/>
</dbReference>
<protein>
    <recommendedName>
        <fullName evidence="1 7">Imidazolonepropionase</fullName>
        <ecNumber evidence="1 7">3.5.2.7</ecNumber>
    </recommendedName>
    <alternativeName>
        <fullName evidence="7">Imidazolone-5-propionate hydrolase</fullName>
    </alternativeName>
</protein>
<name>A0A5Q6S108_9ACTN</name>
<keyword evidence="2 7" id="KW-0479">Metal-binding</keyword>
<feature type="binding site" evidence="7">
    <location>
        <position position="220"/>
    </location>
    <ligand>
        <name>Fe(3+)</name>
        <dbReference type="ChEBI" id="CHEBI:29034"/>
    </ligand>
</feature>
<feature type="binding site" evidence="7">
    <location>
        <position position="296"/>
    </location>
    <ligand>
        <name>N-formimidoyl-L-glutamate</name>
        <dbReference type="ChEBI" id="CHEBI:58928"/>
    </ligand>
</feature>
<dbReference type="GO" id="GO:0050480">
    <property type="term" value="F:imidazolonepropionase activity"/>
    <property type="evidence" value="ECO:0007669"/>
    <property type="project" value="UniProtKB-UniRule"/>
</dbReference>
<evidence type="ECO:0000313" key="9">
    <source>
        <dbReference type="EMBL" id="KAA1423867.1"/>
    </source>
</evidence>
<dbReference type="PANTHER" id="PTHR42752:SF1">
    <property type="entry name" value="IMIDAZOLONEPROPIONASE-RELATED"/>
    <property type="match status" value="1"/>
</dbReference>
<feature type="binding site" evidence="7">
    <location>
        <position position="299"/>
    </location>
    <ligand>
        <name>4-imidazolone-5-propanoate</name>
        <dbReference type="ChEBI" id="CHEBI:77893"/>
    </ligand>
</feature>
<feature type="binding site" evidence="7">
    <location>
        <position position="132"/>
    </location>
    <ligand>
        <name>4-imidazolone-5-propanoate</name>
        <dbReference type="ChEBI" id="CHEBI:77893"/>
    </ligand>
</feature>
<feature type="binding site" evidence="7">
    <location>
        <position position="74"/>
    </location>
    <ligand>
        <name>4-imidazolone-5-propanoate</name>
        <dbReference type="ChEBI" id="CHEBI:77893"/>
    </ligand>
</feature>
<evidence type="ECO:0000256" key="4">
    <source>
        <dbReference type="ARBA" id="ARBA00022808"/>
    </source>
</evidence>
<proteinExistence type="inferred from homology"/>
<evidence type="ECO:0000259" key="8">
    <source>
        <dbReference type="Pfam" id="PF01979"/>
    </source>
</evidence>
<feature type="binding site" evidence="7">
    <location>
        <position position="298"/>
    </location>
    <ligand>
        <name>N-formimidoyl-L-glutamate</name>
        <dbReference type="ChEBI" id="CHEBI:58928"/>
    </ligand>
</feature>
<keyword evidence="6 7" id="KW-0408">Iron</keyword>
<feature type="binding site" evidence="7">
    <location>
        <position position="65"/>
    </location>
    <ligand>
        <name>Fe(3+)</name>
        <dbReference type="ChEBI" id="CHEBI:29034"/>
    </ligand>
</feature>
<comment type="similarity">
    <text evidence="7">Belongs to the metallo-dependent hydrolases superfamily. HutI family.</text>
</comment>
<dbReference type="Gene3D" id="3.20.20.140">
    <property type="entry name" value="Metal-dependent hydrolases"/>
    <property type="match status" value="1"/>
</dbReference>
<dbReference type="GO" id="GO:0019557">
    <property type="term" value="P:L-histidine catabolic process to glutamate and formate"/>
    <property type="evidence" value="ECO:0007669"/>
    <property type="project" value="UniProtKB-UniPathway"/>
</dbReference>
<evidence type="ECO:0000256" key="1">
    <source>
        <dbReference type="ARBA" id="ARBA00012864"/>
    </source>
</evidence>
<comment type="subcellular location">
    <subcellularLocation>
        <location evidence="7">Cytoplasm</location>
    </subcellularLocation>
</comment>
<sequence>MSSLLLTRIGELVTWDDEQPVRTDAALVIADGVVAWVGDAADAPAADDVLDVAGGTVVPGFVDSHSHLVFAGDRAAEFEARMAGRPYAAGGIRTTVAATRAATDEELDTTVRRLVAEMRRQGTTTVEIKSGYGLTVADEARSLAIAGRHTSETTYLGAHVVPDGTTPEEYVALVTGPMLDACAPHARWIDVFCEEGAFGADAARAVLTAGRDAGLGMRVHASQLTYGPGVLLACELGAAAVDHCTYLTDADVDALAACGTVAGLLPGVEFSTRHPYPDARRLLDAGVTVALASDCNPGSSYTSSIPFCIAVAVRDMGLTPYEALRAATLGGAASLRRDDVGHLRLGARGDVTVLDAPSAVHLAYRPGVPLVSRTIASSD</sequence>
<comment type="catalytic activity">
    <reaction evidence="7">
        <text>4-imidazolone-5-propanoate + H2O = N-formimidoyl-L-glutamate</text>
        <dbReference type="Rhea" id="RHEA:23660"/>
        <dbReference type="ChEBI" id="CHEBI:15377"/>
        <dbReference type="ChEBI" id="CHEBI:58928"/>
        <dbReference type="ChEBI" id="CHEBI:77893"/>
        <dbReference type="EC" id="3.5.2.7"/>
    </reaction>
</comment>
<dbReference type="RefSeq" id="WP_149769386.1">
    <property type="nucleotide sequence ID" value="NZ_VDFQ02000002.1"/>
</dbReference>
<dbReference type="InterPro" id="IPR005920">
    <property type="entry name" value="HutI"/>
</dbReference>
<evidence type="ECO:0000256" key="7">
    <source>
        <dbReference type="HAMAP-Rule" id="MF_00372"/>
    </source>
</evidence>
<keyword evidence="3 7" id="KW-0378">Hydrolase</keyword>
<dbReference type="GO" id="GO:0005737">
    <property type="term" value="C:cytoplasm"/>
    <property type="evidence" value="ECO:0007669"/>
    <property type="project" value="UniProtKB-SubCell"/>
</dbReference>
<comment type="function">
    <text evidence="7">Catalyzes the hydrolytic cleavage of the carbon-nitrogen bond in imidazolone-5-propanoate to yield N-formimidoyl-L-glutamate. It is the third step in the universal histidine degradation pathway.</text>
</comment>
<keyword evidence="5 7" id="KW-0862">Zinc</keyword>
<dbReference type="Pfam" id="PF01979">
    <property type="entry name" value="Amidohydro_1"/>
    <property type="match status" value="1"/>
</dbReference>
<dbReference type="SUPFAM" id="SSF51338">
    <property type="entry name" value="Composite domain of metallo-dependent hydrolases"/>
    <property type="match status" value="1"/>
</dbReference>
<keyword evidence="4 7" id="KW-0369">Histidine metabolism</keyword>
<evidence type="ECO:0000313" key="10">
    <source>
        <dbReference type="Proteomes" id="UP000307768"/>
    </source>
</evidence>
<feature type="binding site" evidence="7">
    <location>
        <position position="132"/>
    </location>
    <ligand>
        <name>N-formimidoyl-L-glutamate</name>
        <dbReference type="ChEBI" id="CHEBI:58928"/>
    </ligand>
</feature>
<dbReference type="SUPFAM" id="SSF51556">
    <property type="entry name" value="Metallo-dependent hydrolases"/>
    <property type="match status" value="1"/>
</dbReference>
<dbReference type="GO" id="GO:0019556">
    <property type="term" value="P:L-histidine catabolic process to glutamate and formamide"/>
    <property type="evidence" value="ECO:0007669"/>
    <property type="project" value="UniProtKB-UniRule"/>
</dbReference>
<feature type="binding site" evidence="7">
    <location>
        <position position="67"/>
    </location>
    <ligand>
        <name>Fe(3+)</name>
        <dbReference type="ChEBI" id="CHEBI:29034"/>
    </ligand>
</feature>
<accession>A0A5Q6S108</accession>
<dbReference type="PANTHER" id="PTHR42752">
    <property type="entry name" value="IMIDAZOLONEPROPIONASE"/>
    <property type="match status" value="1"/>
</dbReference>
<dbReference type="Proteomes" id="UP000307768">
    <property type="component" value="Unassembled WGS sequence"/>
</dbReference>
<dbReference type="AlphaFoldDB" id="A0A5Q6S108"/>
<dbReference type="EC" id="3.5.2.7" evidence="1 7"/>
<dbReference type="Gene3D" id="2.30.40.10">
    <property type="entry name" value="Urease, subunit C, domain 1"/>
    <property type="match status" value="1"/>
</dbReference>
<keyword evidence="7" id="KW-0963">Cytoplasm</keyword>
<dbReference type="InterPro" id="IPR011059">
    <property type="entry name" value="Metal-dep_hydrolase_composite"/>
</dbReference>